<proteinExistence type="predicted"/>
<keyword evidence="2" id="KW-1133">Transmembrane helix</keyword>
<dbReference type="AlphaFoldDB" id="Q2KAC8"/>
<gene>
    <name evidence="3" type="ordered locus">RHE_CH01405</name>
</gene>
<feature type="region of interest" description="Disordered" evidence="1">
    <location>
        <begin position="94"/>
        <end position="146"/>
    </location>
</feature>
<feature type="transmembrane region" description="Helical" evidence="2">
    <location>
        <begin position="60"/>
        <end position="85"/>
    </location>
</feature>
<keyword evidence="2" id="KW-0472">Membrane</keyword>
<organism evidence="3 4">
    <name type="scientific">Rhizobium etli (strain ATCC 51251 / DSM 11541 / JCM 21823 / NBRC 15573 / CFN 42)</name>
    <dbReference type="NCBI Taxonomy" id="347834"/>
    <lineage>
        <taxon>Bacteria</taxon>
        <taxon>Pseudomonadati</taxon>
        <taxon>Pseudomonadota</taxon>
        <taxon>Alphaproteobacteria</taxon>
        <taxon>Hyphomicrobiales</taxon>
        <taxon>Rhizobiaceae</taxon>
        <taxon>Rhizobium/Agrobacterium group</taxon>
        <taxon>Rhizobium</taxon>
    </lineage>
</organism>
<evidence type="ECO:0000313" key="3">
    <source>
        <dbReference type="EMBL" id="ABC90208.1"/>
    </source>
</evidence>
<sequence>MPQSRMPCAKPSDCTGKTAPKLCSIRCATVCLPANSPPTAPCNNHSESSMRIGKEKVSRIRLAPVLLAFSLATGNVLLAPSAYALSELHKIPGQASGEAPPAQGSAEGQNQTQGTTPGVPMAEPLVNSQNSQGVDKTPGAQDASKPVEVIYDINKAPEPVRKMRQQIVEAAASGDLERLRPLMGTGKDQTQVTVGESTDDPIGTLKDLSGDPDGDEILAIMLDIVSTGFVHVGQGTADDMYVWPYFAEKDLKSLTPPERVELLRIVTAGDLSDMQEFGGYNFYRLGITPDGKWKFFTAGD</sequence>
<evidence type="ECO:0000256" key="1">
    <source>
        <dbReference type="SAM" id="MobiDB-lite"/>
    </source>
</evidence>
<dbReference type="Proteomes" id="UP000001936">
    <property type="component" value="Chromosome"/>
</dbReference>
<evidence type="ECO:0000256" key="2">
    <source>
        <dbReference type="SAM" id="Phobius"/>
    </source>
</evidence>
<reference evidence="3 4" key="1">
    <citation type="journal article" date="2006" name="Proc. Natl. Acad. Sci. U.S.A.">
        <title>The partitioned Rhizobium etli genome: genetic and metabolic redundancy in seven interacting replicons.</title>
        <authorList>
            <person name="Gonzalez V."/>
            <person name="Santamaria R.I."/>
            <person name="Bustos P."/>
            <person name="Hernandez-Gonzalez I."/>
            <person name="Medrano-Soto A."/>
            <person name="Moreno-Hagelsieb G."/>
            <person name="Janga S.C."/>
            <person name="Ramirez M.A."/>
            <person name="Jimenez-Jacinto V."/>
            <person name="Collado-Vides J."/>
            <person name="Davila G."/>
        </authorList>
    </citation>
    <scope>NUCLEOTIDE SEQUENCE [LARGE SCALE GENOMIC DNA]</scope>
    <source>
        <strain evidence="4">ATCC 51251 / DSM 11541 / JCM 21823 / NBRC 15573 / CFN 42</strain>
    </source>
</reference>
<keyword evidence="4" id="KW-1185">Reference proteome</keyword>
<protein>
    <submittedName>
        <fullName evidence="3">Hypothetical conserved protein</fullName>
    </submittedName>
</protein>
<dbReference type="KEGG" id="ret:RHE_CH01405"/>
<dbReference type="HOGENOM" id="CLU_094542_0_0_5"/>
<feature type="compositionally biased region" description="Polar residues" evidence="1">
    <location>
        <begin position="106"/>
        <end position="116"/>
    </location>
</feature>
<accession>Q2KAC8</accession>
<dbReference type="eggNOG" id="ENOG5032QXM">
    <property type="taxonomic scope" value="Bacteria"/>
</dbReference>
<dbReference type="EMBL" id="CP000133">
    <property type="protein sequence ID" value="ABC90208.1"/>
    <property type="molecule type" value="Genomic_DNA"/>
</dbReference>
<name>Q2KAC8_RHIEC</name>
<keyword evidence="2" id="KW-0812">Transmembrane</keyword>
<evidence type="ECO:0000313" key="4">
    <source>
        <dbReference type="Proteomes" id="UP000001936"/>
    </source>
</evidence>